<evidence type="ECO:0000313" key="3">
    <source>
        <dbReference type="Proteomes" id="UP000184346"/>
    </source>
</evidence>
<name>A0A1M4W382_9GAMM</name>
<evidence type="ECO:0000313" key="2">
    <source>
        <dbReference type="EMBL" id="SHE75615.1"/>
    </source>
</evidence>
<evidence type="ECO:0000256" key="1">
    <source>
        <dbReference type="SAM" id="Phobius"/>
    </source>
</evidence>
<keyword evidence="1" id="KW-1133">Transmembrane helix</keyword>
<proteinExistence type="predicted"/>
<dbReference type="STRING" id="1121942.SAMN02745148_01057"/>
<keyword evidence="3" id="KW-1185">Reference proteome</keyword>
<sequence>MSPSFYLAVGFCASLILAVGGYTGVQLIRLKHQQQQVHKRDL</sequence>
<reference evidence="2 3" key="1">
    <citation type="submission" date="2016-11" db="EMBL/GenBank/DDBJ databases">
        <authorList>
            <person name="Jaros S."/>
            <person name="Januszkiewicz K."/>
            <person name="Wedrychowicz H."/>
        </authorList>
    </citation>
    <scope>NUCLEOTIDE SEQUENCE [LARGE SCALE GENOMIC DNA]</scope>
    <source>
        <strain evidence="2 3">DSM 19980</strain>
    </source>
</reference>
<gene>
    <name evidence="2" type="ORF">SAMN02745148_01057</name>
</gene>
<dbReference type="EMBL" id="FQUJ01000004">
    <property type="protein sequence ID" value="SHE75615.1"/>
    <property type="molecule type" value="Genomic_DNA"/>
</dbReference>
<dbReference type="RefSeq" id="WP_281247821.1">
    <property type="nucleotide sequence ID" value="NZ_FQUJ01000004.1"/>
</dbReference>
<protein>
    <submittedName>
        <fullName evidence="2">Uncharacterized protein</fullName>
    </submittedName>
</protein>
<accession>A0A1M4W382</accession>
<dbReference type="Proteomes" id="UP000184346">
    <property type="component" value="Unassembled WGS sequence"/>
</dbReference>
<organism evidence="2 3">
    <name type="scientific">Modicisalibacter ilicicola DSM 19980</name>
    <dbReference type="NCBI Taxonomy" id="1121942"/>
    <lineage>
        <taxon>Bacteria</taxon>
        <taxon>Pseudomonadati</taxon>
        <taxon>Pseudomonadota</taxon>
        <taxon>Gammaproteobacteria</taxon>
        <taxon>Oceanospirillales</taxon>
        <taxon>Halomonadaceae</taxon>
        <taxon>Modicisalibacter</taxon>
    </lineage>
</organism>
<feature type="transmembrane region" description="Helical" evidence="1">
    <location>
        <begin position="6"/>
        <end position="30"/>
    </location>
</feature>
<keyword evidence="1" id="KW-0472">Membrane</keyword>
<keyword evidence="1" id="KW-0812">Transmembrane</keyword>
<dbReference type="AlphaFoldDB" id="A0A1M4W382"/>